<dbReference type="OrthoDB" id="5300331at2759"/>
<dbReference type="InParanoid" id="A0A074Y846"/>
<dbReference type="PANTHER" id="PTHR13471">
    <property type="entry name" value="TETRATRICOPEPTIDE-LIKE HELICAL"/>
    <property type="match status" value="1"/>
</dbReference>
<evidence type="ECO:0000256" key="4">
    <source>
        <dbReference type="SAM" id="MobiDB-lite"/>
    </source>
</evidence>
<keyword evidence="3" id="KW-0539">Nucleus</keyword>
<dbReference type="PANTHER" id="PTHR13471:SF0">
    <property type="entry name" value="NUCLEAR EXOSOME REGULATOR NRDE2"/>
    <property type="match status" value="1"/>
</dbReference>
<dbReference type="AlphaFoldDB" id="A0A074Y846"/>
<evidence type="ECO:0000256" key="2">
    <source>
        <dbReference type="ARBA" id="ARBA00009265"/>
    </source>
</evidence>
<protein>
    <recommendedName>
        <fullName evidence="7">DUF1740-domain-containing protein</fullName>
    </recommendedName>
</protein>
<dbReference type="Gene3D" id="1.25.40.10">
    <property type="entry name" value="Tetratricopeptide repeat domain"/>
    <property type="match status" value="2"/>
</dbReference>
<dbReference type="InterPro" id="IPR013633">
    <property type="entry name" value="NRDE-2"/>
</dbReference>
<dbReference type="RefSeq" id="XP_013342344.1">
    <property type="nucleotide sequence ID" value="XM_013486890.1"/>
</dbReference>
<evidence type="ECO:0000256" key="1">
    <source>
        <dbReference type="ARBA" id="ARBA00004123"/>
    </source>
</evidence>
<feature type="compositionally biased region" description="Low complexity" evidence="4">
    <location>
        <begin position="16"/>
        <end position="25"/>
    </location>
</feature>
<proteinExistence type="inferred from homology"/>
<accession>A0A074Y846</accession>
<evidence type="ECO:0008006" key="7">
    <source>
        <dbReference type="Google" id="ProtNLM"/>
    </source>
</evidence>
<comment type="similarity">
    <text evidence="2">Belongs to the NRDE2 family.</text>
</comment>
<reference evidence="5 6" key="1">
    <citation type="journal article" date="2014" name="BMC Genomics">
        <title>Genome sequencing of four Aureobasidium pullulans varieties: biotechnological potential, stress tolerance, and description of new species.</title>
        <authorList>
            <person name="Gostin Ar C."/>
            <person name="Ohm R.A."/>
            <person name="Kogej T."/>
            <person name="Sonjak S."/>
            <person name="Turk M."/>
            <person name="Zajc J."/>
            <person name="Zalar P."/>
            <person name="Grube M."/>
            <person name="Sun H."/>
            <person name="Han J."/>
            <person name="Sharma A."/>
            <person name="Chiniquy J."/>
            <person name="Ngan C.Y."/>
            <person name="Lipzen A."/>
            <person name="Barry K."/>
            <person name="Grigoriev I.V."/>
            <person name="Gunde-Cimerman N."/>
        </authorList>
    </citation>
    <scope>NUCLEOTIDE SEQUENCE [LARGE SCALE GENOMIC DNA]</scope>
    <source>
        <strain evidence="5 6">EXF-2481</strain>
    </source>
</reference>
<dbReference type="GO" id="GO:0031048">
    <property type="term" value="P:regulatory ncRNA-mediated heterochromatin formation"/>
    <property type="evidence" value="ECO:0007669"/>
    <property type="project" value="TreeGrafter"/>
</dbReference>
<dbReference type="GO" id="GO:1902369">
    <property type="term" value="P:negative regulation of RNA catabolic process"/>
    <property type="evidence" value="ECO:0007669"/>
    <property type="project" value="TreeGrafter"/>
</dbReference>
<evidence type="ECO:0000256" key="3">
    <source>
        <dbReference type="ARBA" id="ARBA00023242"/>
    </source>
</evidence>
<dbReference type="OMA" id="MRDKELH"/>
<dbReference type="EMBL" id="KL584764">
    <property type="protein sequence ID" value="KEQ93895.1"/>
    <property type="molecule type" value="Genomic_DNA"/>
</dbReference>
<dbReference type="GO" id="GO:0071013">
    <property type="term" value="C:catalytic step 2 spliceosome"/>
    <property type="evidence" value="ECO:0007669"/>
    <property type="project" value="TreeGrafter"/>
</dbReference>
<dbReference type="Proteomes" id="UP000030641">
    <property type="component" value="Unassembled WGS sequence"/>
</dbReference>
<keyword evidence="6" id="KW-1185">Reference proteome</keyword>
<dbReference type="InterPro" id="IPR011990">
    <property type="entry name" value="TPR-like_helical_dom_sf"/>
</dbReference>
<dbReference type="STRING" id="1043005.A0A074Y846"/>
<organism evidence="5 6">
    <name type="scientific">Aureobasidium subglaciale (strain EXF-2481)</name>
    <name type="common">Aureobasidium pullulans var. subglaciale</name>
    <dbReference type="NCBI Taxonomy" id="1043005"/>
    <lineage>
        <taxon>Eukaryota</taxon>
        <taxon>Fungi</taxon>
        <taxon>Dikarya</taxon>
        <taxon>Ascomycota</taxon>
        <taxon>Pezizomycotina</taxon>
        <taxon>Dothideomycetes</taxon>
        <taxon>Dothideomycetidae</taxon>
        <taxon>Dothideales</taxon>
        <taxon>Saccotheciaceae</taxon>
        <taxon>Aureobasidium</taxon>
    </lineage>
</organism>
<feature type="region of interest" description="Disordered" evidence="4">
    <location>
        <begin position="1"/>
        <end position="91"/>
    </location>
</feature>
<dbReference type="HOGENOM" id="CLU_007550_0_0_1"/>
<evidence type="ECO:0000313" key="5">
    <source>
        <dbReference type="EMBL" id="KEQ93895.1"/>
    </source>
</evidence>
<evidence type="ECO:0000313" key="6">
    <source>
        <dbReference type="Proteomes" id="UP000030641"/>
    </source>
</evidence>
<dbReference type="GeneID" id="25366919"/>
<dbReference type="Pfam" id="PF08424">
    <property type="entry name" value="NRDE-2"/>
    <property type="match status" value="1"/>
</dbReference>
<comment type="subcellular location">
    <subcellularLocation>
        <location evidence="1">Nucleus</location>
    </subcellularLocation>
</comment>
<sequence length="1086" mass="123752">MSAPSREVPKFSSFRSKNSVPQQKQPSPPSTASKRHLSTEGHHHSLKRQRTSERQYSSSNHDQTSHKYPPKPSDTRHRDKRQPCTTSDSLLIQHDDDDRNLFVFDRNGDPQNVIYDRLHKYSIPPYQRIGFGNVVGLHTIFKIDRDESAIDKVVITDTSITTKKNPQRLLLKRQRTKELSVFEIRGKDELDLDQDFVKFPLSTGDSDAALIDDPPDSCRDIGCSADSVSQEYQKREFKTEATAADLRARQRNVELVRATKADPSNLQTWLDLATHQEHLVSSGADTHSLNNTERQTLADMRISIYEKALKHFPSSETHECEPLALELLREASLVWSSQKYLQRLQEILQQHPKSFSIWSLYMDAHQANSTNFRFEDVKAFFIRNLRTFGSRVESDPDPETQKLILYLILRYTVFLLDTGYEELSIATWQALCEYHFFRPKLLATCDTSQVLSNFEHFWENETPRLGEVGANGWCASQENDPASDQYISIVAERQDPGLPFKSFATLERSTSQSLLFPGRTMDQAGNEDPFHVVFFSDICDVLEATAAGFDQCHLLDALLCYLGLPSIPSASATGLRAQLPLEWRFNSFIHQGLLQLDLWDDNGDDLNTQRAQHYQVSTELLFSRAFQTISVPALSDEGRHPQRSREHTTQFVGRILSSIVKRFPGDDNLAEYYLAFELSCFPEAAPKVAKNLLKQRPSSLRLYNACATIEASLGRVERAAQIWSGAINMKDSLPEAAQEELILLWRGWVWCDLEANQLRKALIHLNSFGGPASLNDDEPTHVSPASVLRLRNAFKDGFWYSVGRTRPHLVALNVEMLALVAYLTEPDALQASVTAVHEYCNIVKTQTAGNRLLLEAFHQIKAGIIDYHVRHKRPYKPAFVRSEMEASIALFPNNNIFLELYRDNEVRFRLDDRVRSLLRSQVLTHSQLPIVTWSFAIDQELLRYASQSSGSTVESVRSTFEKALMTIGSAVRSSKTLWTMWFRFEKHIAMEAAKALTTGKKDVSRVDPFQRSKQVFFSGLHHLPWCKSWILMGLETFNRDDGFGWGGQDLQRLCNALVDRELRVRVDGIEKLSDAESGNSLRHNHS</sequence>
<gene>
    <name evidence="5" type="ORF">AUEXF2481DRAFT_41620</name>
</gene>
<name>A0A074Y846_AURSE</name>